<name>A0A816ABP1_ADIRI</name>
<dbReference type="AlphaFoldDB" id="A0A816ABP1"/>
<evidence type="ECO:0000313" key="2">
    <source>
        <dbReference type="EMBL" id="CAF1593936.1"/>
    </source>
</evidence>
<feature type="compositionally biased region" description="Basic residues" evidence="1">
    <location>
        <begin position="303"/>
        <end position="312"/>
    </location>
</feature>
<protein>
    <submittedName>
        <fullName evidence="2">Uncharacterized protein</fullName>
    </submittedName>
</protein>
<feature type="compositionally biased region" description="Acidic residues" evidence="1">
    <location>
        <begin position="223"/>
        <end position="237"/>
    </location>
</feature>
<feature type="compositionally biased region" description="Polar residues" evidence="1">
    <location>
        <begin position="127"/>
        <end position="154"/>
    </location>
</feature>
<accession>A0A816ABP1</accession>
<feature type="region of interest" description="Disordered" evidence="1">
    <location>
        <begin position="287"/>
        <end position="312"/>
    </location>
</feature>
<sequence length="312" mass="35096">MISFLGCKLAPAESSGQSVSMADFASNIPMNLFTASSNEHTLFAGTLRNWGDPLLQGQEPTRVPLCPRCATCRCESLRDLTRSSASRKHHHHRHHEPSCPNYHQHERAKTTSKQRTLMKTKRRANSHDPSVTLNNRPLISTPNTEYSSSTSSTPLMKPRNNKSKIPVRVSTMSKTASECSSTSSLNNNRSSNMKTKLPRPLIKPTTSLTTIFTQTNQTISSSDEFDEYDQDSLDDNAPETSASISTNEYSKSNVLPKTKRKDTMMLYCTSSHRDHFDDMTDDELSIAKEKKRLTPSSSSSEKRQRRSWYKEG</sequence>
<comment type="caution">
    <text evidence="2">The sequence shown here is derived from an EMBL/GenBank/DDBJ whole genome shotgun (WGS) entry which is preliminary data.</text>
</comment>
<reference evidence="2" key="1">
    <citation type="submission" date="2021-02" db="EMBL/GenBank/DDBJ databases">
        <authorList>
            <person name="Nowell W R."/>
        </authorList>
    </citation>
    <scope>NUCLEOTIDE SEQUENCE</scope>
</reference>
<organism evidence="2 3">
    <name type="scientific">Adineta ricciae</name>
    <name type="common">Rotifer</name>
    <dbReference type="NCBI Taxonomy" id="249248"/>
    <lineage>
        <taxon>Eukaryota</taxon>
        <taxon>Metazoa</taxon>
        <taxon>Spiralia</taxon>
        <taxon>Gnathifera</taxon>
        <taxon>Rotifera</taxon>
        <taxon>Eurotatoria</taxon>
        <taxon>Bdelloidea</taxon>
        <taxon>Adinetida</taxon>
        <taxon>Adinetidae</taxon>
        <taxon>Adineta</taxon>
    </lineage>
</organism>
<keyword evidence="3" id="KW-1185">Reference proteome</keyword>
<dbReference type="Proteomes" id="UP000663828">
    <property type="component" value="Unassembled WGS sequence"/>
</dbReference>
<evidence type="ECO:0000313" key="3">
    <source>
        <dbReference type="Proteomes" id="UP000663828"/>
    </source>
</evidence>
<feature type="compositionally biased region" description="Basic residues" evidence="1">
    <location>
        <begin position="85"/>
        <end position="95"/>
    </location>
</feature>
<dbReference type="EMBL" id="CAJNOR010006387">
    <property type="protein sequence ID" value="CAF1593936.1"/>
    <property type="molecule type" value="Genomic_DNA"/>
</dbReference>
<gene>
    <name evidence="2" type="ORF">XAT740_LOCUS46876</name>
</gene>
<feature type="region of interest" description="Disordered" evidence="1">
    <location>
        <begin position="83"/>
        <end position="200"/>
    </location>
</feature>
<evidence type="ECO:0000256" key="1">
    <source>
        <dbReference type="SAM" id="MobiDB-lite"/>
    </source>
</evidence>
<feature type="compositionally biased region" description="Polar residues" evidence="1">
    <location>
        <begin position="238"/>
        <end position="255"/>
    </location>
</feature>
<feature type="compositionally biased region" description="Basic residues" evidence="1">
    <location>
        <begin position="110"/>
        <end position="124"/>
    </location>
</feature>
<feature type="compositionally biased region" description="Low complexity" evidence="1">
    <location>
        <begin position="173"/>
        <end position="192"/>
    </location>
</feature>
<proteinExistence type="predicted"/>
<feature type="region of interest" description="Disordered" evidence="1">
    <location>
        <begin position="218"/>
        <end position="256"/>
    </location>
</feature>